<sequence length="328" mass="37166">MSRQGVVPAGIVHQLLDNENYLDWSVWVKTYLMGEDLWDIVESMDEPPKPEDGDEFKYWRSKNASALHVIQISCNADAFSEIRNITSAKEAWDTLEVKFKPQSESTDKIISDDEANILKDQYQVYTSFHKAAQNGDLNAIKEFITRYPNAVRTKITHAGRTALYVAAIAGHTEIVETLVGKMSPEDLEMKDIRGYTPLAAAIIYNANIKIAECMVKKNKKLLTMLVPSMMPAALAIYNGYIEMGRYLYSVTPLEDLILPENHIHAATLMAQALYMKCYDVALHLLERCPRLATTLDIYDKPPLAALVDFSIFPSGCPLKFWQKRIYEC</sequence>
<dbReference type="Proteomes" id="UP001652623">
    <property type="component" value="Chromosome 8"/>
</dbReference>
<dbReference type="SUPFAM" id="SSF48403">
    <property type="entry name" value="Ankyrin repeat"/>
    <property type="match status" value="1"/>
</dbReference>
<name>A0ABM4AF23_ZIZJJ</name>
<gene>
    <name evidence="3" type="primary">LOC107435631</name>
</gene>
<keyword evidence="1" id="KW-0040">ANK repeat</keyword>
<evidence type="ECO:0000313" key="2">
    <source>
        <dbReference type="Proteomes" id="UP001652623"/>
    </source>
</evidence>
<reference evidence="3" key="1">
    <citation type="submission" date="2025-08" db="UniProtKB">
        <authorList>
            <consortium name="RefSeq"/>
        </authorList>
    </citation>
    <scope>IDENTIFICATION</scope>
    <source>
        <tissue evidence="3">Seedling</tissue>
    </source>
</reference>
<dbReference type="PROSITE" id="PS50297">
    <property type="entry name" value="ANK_REP_REGION"/>
    <property type="match status" value="1"/>
</dbReference>
<dbReference type="Pfam" id="PF14223">
    <property type="entry name" value="Retrotran_gag_2"/>
    <property type="match status" value="1"/>
</dbReference>
<dbReference type="SMART" id="SM00248">
    <property type="entry name" value="ANK"/>
    <property type="match status" value="3"/>
</dbReference>
<dbReference type="GeneID" id="107435631"/>
<accession>A0ABM4AF23</accession>
<dbReference type="Gene3D" id="1.25.40.20">
    <property type="entry name" value="Ankyrin repeat-containing domain"/>
    <property type="match status" value="1"/>
</dbReference>
<dbReference type="PANTHER" id="PTHR24121">
    <property type="entry name" value="NO MECHANORECEPTOR POTENTIAL C, ISOFORM D-RELATED"/>
    <property type="match status" value="1"/>
</dbReference>
<proteinExistence type="predicted"/>
<dbReference type="InterPro" id="IPR002110">
    <property type="entry name" value="Ankyrin_rpt"/>
</dbReference>
<dbReference type="PROSITE" id="PS50088">
    <property type="entry name" value="ANK_REPEAT"/>
    <property type="match status" value="1"/>
</dbReference>
<protein>
    <submittedName>
        <fullName evidence="3">Ankyrin repeat-containing protein ITN1-like</fullName>
    </submittedName>
</protein>
<dbReference type="RefSeq" id="XP_060675334.1">
    <property type="nucleotide sequence ID" value="XM_060819351.1"/>
</dbReference>
<keyword evidence="2" id="KW-1185">Reference proteome</keyword>
<evidence type="ECO:0000313" key="3">
    <source>
        <dbReference type="RefSeq" id="XP_060675334.1"/>
    </source>
</evidence>
<dbReference type="PANTHER" id="PTHR24121:SF16">
    <property type="entry name" value="NON-SPECIFIC SERINE_THREONINE PROTEIN KINASE"/>
    <property type="match status" value="1"/>
</dbReference>
<dbReference type="InterPro" id="IPR036770">
    <property type="entry name" value="Ankyrin_rpt-contain_sf"/>
</dbReference>
<dbReference type="Pfam" id="PF12796">
    <property type="entry name" value="Ank_2"/>
    <property type="match status" value="1"/>
</dbReference>
<feature type="repeat" description="ANK" evidence="1">
    <location>
        <begin position="158"/>
        <end position="179"/>
    </location>
</feature>
<organism evidence="2 3">
    <name type="scientific">Ziziphus jujuba</name>
    <name type="common">Chinese jujube</name>
    <name type="synonym">Ziziphus sativa</name>
    <dbReference type="NCBI Taxonomy" id="326968"/>
    <lineage>
        <taxon>Eukaryota</taxon>
        <taxon>Viridiplantae</taxon>
        <taxon>Streptophyta</taxon>
        <taxon>Embryophyta</taxon>
        <taxon>Tracheophyta</taxon>
        <taxon>Spermatophyta</taxon>
        <taxon>Magnoliopsida</taxon>
        <taxon>eudicotyledons</taxon>
        <taxon>Gunneridae</taxon>
        <taxon>Pentapetalae</taxon>
        <taxon>rosids</taxon>
        <taxon>fabids</taxon>
        <taxon>Rosales</taxon>
        <taxon>Rhamnaceae</taxon>
        <taxon>Paliureae</taxon>
        <taxon>Ziziphus</taxon>
    </lineage>
</organism>
<evidence type="ECO:0000256" key="1">
    <source>
        <dbReference type="PROSITE-ProRule" id="PRU00023"/>
    </source>
</evidence>